<keyword evidence="6 8" id="KW-0503">Monooxygenase</keyword>
<keyword evidence="11" id="KW-1185">Reference proteome</keyword>
<dbReference type="GO" id="GO:0004497">
    <property type="term" value="F:monooxygenase activity"/>
    <property type="evidence" value="ECO:0007669"/>
    <property type="project" value="UniProtKB-KW"/>
</dbReference>
<keyword evidence="9" id="KW-0472">Membrane</keyword>
<dbReference type="PRINTS" id="PR00465">
    <property type="entry name" value="EP450IV"/>
</dbReference>
<keyword evidence="9" id="KW-0812">Transmembrane</keyword>
<comment type="cofactor">
    <cofactor evidence="1 7">
        <name>heme</name>
        <dbReference type="ChEBI" id="CHEBI:30413"/>
    </cofactor>
</comment>
<keyword evidence="3 7" id="KW-0479">Metal-binding</keyword>
<dbReference type="Gene3D" id="1.10.630.10">
    <property type="entry name" value="Cytochrome P450"/>
    <property type="match status" value="1"/>
</dbReference>
<evidence type="ECO:0000256" key="5">
    <source>
        <dbReference type="ARBA" id="ARBA00023004"/>
    </source>
</evidence>
<dbReference type="GO" id="GO:0005506">
    <property type="term" value="F:iron ion binding"/>
    <property type="evidence" value="ECO:0007669"/>
    <property type="project" value="InterPro"/>
</dbReference>
<dbReference type="CDD" id="cd11041">
    <property type="entry name" value="CYP503A1-like"/>
    <property type="match status" value="1"/>
</dbReference>
<gene>
    <name evidence="10" type="ORF">QIS74_08519</name>
</gene>
<comment type="similarity">
    <text evidence="2 8">Belongs to the cytochrome P450 family.</text>
</comment>
<keyword evidence="9" id="KW-1133">Transmembrane helix</keyword>
<dbReference type="InterPro" id="IPR001128">
    <property type="entry name" value="Cyt_P450"/>
</dbReference>
<accession>A0AAV9T9X2</accession>
<feature type="transmembrane region" description="Helical" evidence="9">
    <location>
        <begin position="18"/>
        <end position="39"/>
    </location>
</feature>
<evidence type="ECO:0000256" key="1">
    <source>
        <dbReference type="ARBA" id="ARBA00001971"/>
    </source>
</evidence>
<dbReference type="PANTHER" id="PTHR46206">
    <property type="entry name" value="CYTOCHROME P450"/>
    <property type="match status" value="1"/>
</dbReference>
<evidence type="ECO:0000256" key="9">
    <source>
        <dbReference type="SAM" id="Phobius"/>
    </source>
</evidence>
<comment type="caution">
    <text evidence="10">The sequence shown here is derived from an EMBL/GenBank/DDBJ whole genome shotgun (WGS) entry which is preliminary data.</text>
</comment>
<keyword evidence="4 8" id="KW-0560">Oxidoreductase</keyword>
<dbReference type="InterPro" id="IPR017972">
    <property type="entry name" value="Cyt_P450_CS"/>
</dbReference>
<evidence type="ECO:0000313" key="11">
    <source>
        <dbReference type="Proteomes" id="UP001327957"/>
    </source>
</evidence>
<keyword evidence="7 8" id="KW-0349">Heme</keyword>
<dbReference type="PROSITE" id="PS00086">
    <property type="entry name" value="CYTOCHROME_P450"/>
    <property type="match status" value="1"/>
</dbReference>
<sequence length="522" mass="59168">MAISAGVRQLLAEADVKIYSTMSLFVLVAIATTLSTVSWSKASRTLQFPFIGSPSGNTAQKRQYFISNAVKLFQEGYQNFRNSVWRTIALDGELLVVPLPYADELRKQPEEVISRDVANNKSFETKLLNITFATPLMVHTVKADLTHNIPHLTSPMMTEARETLREAFGESPEYAAVSVYQKLLRVVAIVSGIAFVGPETCRENEYLTNSIMFTVDLFSAIAELKKWPNWGPTRRIASYFIPQVKKMKEHRARSMAYLVPVIQKRRAMRFDSKEEKPKDMLQWLTEKSDKFEAKQDEDIAMVLILLGVAAIHTTTMAVTQTLYDLIGYCPEVIPELREEIRSVQAAHNGVINTEALYQMKLLDSIMRESQRLNPTNVMRMQRCVLQSFQLADGTTIPAGIDIAVPALPVNLDESKYPDPLRFDPHRFVRLRSSVDPDPIGYASREQYQFISVTKENMAFGFGKPACPGRFFAATEMKLLLIRLLQDYDIKMPDGVEGRYPNLIRGTSITPDTSKTIMMRRRL</sequence>
<organism evidence="10 11">
    <name type="scientific">Colletotrichum tabaci</name>
    <dbReference type="NCBI Taxonomy" id="1209068"/>
    <lineage>
        <taxon>Eukaryota</taxon>
        <taxon>Fungi</taxon>
        <taxon>Dikarya</taxon>
        <taxon>Ascomycota</taxon>
        <taxon>Pezizomycotina</taxon>
        <taxon>Sordariomycetes</taxon>
        <taxon>Hypocreomycetidae</taxon>
        <taxon>Glomerellales</taxon>
        <taxon>Glomerellaceae</taxon>
        <taxon>Colletotrichum</taxon>
        <taxon>Colletotrichum destructivum species complex</taxon>
    </lineage>
</organism>
<dbReference type="GO" id="GO:0016705">
    <property type="term" value="F:oxidoreductase activity, acting on paired donors, with incorporation or reduction of molecular oxygen"/>
    <property type="evidence" value="ECO:0007669"/>
    <property type="project" value="InterPro"/>
</dbReference>
<dbReference type="EMBL" id="JASAOK010000043">
    <property type="protein sequence ID" value="KAK6215500.1"/>
    <property type="molecule type" value="Genomic_DNA"/>
</dbReference>
<dbReference type="InterPro" id="IPR036396">
    <property type="entry name" value="Cyt_P450_sf"/>
</dbReference>
<proteinExistence type="inferred from homology"/>
<feature type="binding site" description="axial binding residue" evidence="7">
    <location>
        <position position="466"/>
    </location>
    <ligand>
        <name>heme</name>
        <dbReference type="ChEBI" id="CHEBI:30413"/>
    </ligand>
    <ligandPart>
        <name>Fe</name>
        <dbReference type="ChEBI" id="CHEBI:18248"/>
    </ligandPart>
</feature>
<evidence type="ECO:0000256" key="2">
    <source>
        <dbReference type="ARBA" id="ARBA00010617"/>
    </source>
</evidence>
<dbReference type="PANTHER" id="PTHR46206:SF7">
    <property type="entry name" value="P450, PUTATIVE (EUROFUNG)-RELATED"/>
    <property type="match status" value="1"/>
</dbReference>
<protein>
    <submittedName>
        <fullName evidence="10">Ent-kaurene oxidase</fullName>
    </submittedName>
</protein>
<name>A0AAV9T9X2_9PEZI</name>
<reference evidence="10 11" key="1">
    <citation type="submission" date="2023-04" db="EMBL/GenBank/DDBJ databases">
        <title>Colletotrichum tabacum stain YC1 causing leaf anthracnose on Nicotiana tabacum(L.) cv.</title>
        <authorList>
            <person name="Ji Z."/>
            <person name="Wang M."/>
            <person name="Zhang J."/>
            <person name="Wang N."/>
            <person name="Zhou Z."/>
        </authorList>
    </citation>
    <scope>NUCLEOTIDE SEQUENCE [LARGE SCALE GENOMIC DNA]</scope>
    <source>
        <strain evidence="10 11">YC1</strain>
    </source>
</reference>
<evidence type="ECO:0000256" key="4">
    <source>
        <dbReference type="ARBA" id="ARBA00023002"/>
    </source>
</evidence>
<dbReference type="SUPFAM" id="SSF48264">
    <property type="entry name" value="Cytochrome P450"/>
    <property type="match status" value="1"/>
</dbReference>
<evidence type="ECO:0000256" key="7">
    <source>
        <dbReference type="PIRSR" id="PIRSR602403-1"/>
    </source>
</evidence>
<keyword evidence="5 7" id="KW-0408">Iron</keyword>
<evidence type="ECO:0000256" key="6">
    <source>
        <dbReference type="ARBA" id="ARBA00023033"/>
    </source>
</evidence>
<dbReference type="Pfam" id="PF00067">
    <property type="entry name" value="p450"/>
    <property type="match status" value="1"/>
</dbReference>
<dbReference type="InterPro" id="IPR002403">
    <property type="entry name" value="Cyt_P450_E_grp-IV"/>
</dbReference>
<evidence type="ECO:0000256" key="8">
    <source>
        <dbReference type="RuleBase" id="RU000461"/>
    </source>
</evidence>
<dbReference type="Proteomes" id="UP001327957">
    <property type="component" value="Unassembled WGS sequence"/>
</dbReference>
<evidence type="ECO:0000313" key="10">
    <source>
        <dbReference type="EMBL" id="KAK6215500.1"/>
    </source>
</evidence>
<evidence type="ECO:0000256" key="3">
    <source>
        <dbReference type="ARBA" id="ARBA00022723"/>
    </source>
</evidence>
<dbReference type="GO" id="GO:0020037">
    <property type="term" value="F:heme binding"/>
    <property type="evidence" value="ECO:0007669"/>
    <property type="project" value="InterPro"/>
</dbReference>
<dbReference type="AlphaFoldDB" id="A0AAV9T9X2"/>